<accession>A0A7S3YT47</accession>
<evidence type="ECO:0000259" key="1">
    <source>
        <dbReference type="Pfam" id="PF17677"/>
    </source>
</evidence>
<dbReference type="GO" id="GO:0004559">
    <property type="term" value="F:alpha-mannosidase activity"/>
    <property type="evidence" value="ECO:0007669"/>
    <property type="project" value="TreeGrafter"/>
</dbReference>
<dbReference type="InterPro" id="IPR011013">
    <property type="entry name" value="Gal_mutarotase_sf_dom"/>
</dbReference>
<dbReference type="PANTHER" id="PTHR11607:SF3">
    <property type="entry name" value="LYSOSOMAL ALPHA-MANNOSIDASE"/>
    <property type="match status" value="1"/>
</dbReference>
<dbReference type="Pfam" id="PF17677">
    <property type="entry name" value="Glyco_hydro38C2"/>
    <property type="match status" value="1"/>
</dbReference>
<dbReference type="InterPro" id="IPR050843">
    <property type="entry name" value="Glycosyl_Hydrlase_38"/>
</dbReference>
<dbReference type="Gene3D" id="2.60.40.1360">
    <property type="match status" value="1"/>
</dbReference>
<organism evidence="2">
    <name type="scientific">Lotharella globosa</name>
    <dbReference type="NCBI Taxonomy" id="91324"/>
    <lineage>
        <taxon>Eukaryota</taxon>
        <taxon>Sar</taxon>
        <taxon>Rhizaria</taxon>
        <taxon>Cercozoa</taxon>
        <taxon>Chlorarachniophyceae</taxon>
        <taxon>Lotharella</taxon>
    </lineage>
</organism>
<evidence type="ECO:0000313" key="2">
    <source>
        <dbReference type="EMBL" id="CAE0660941.1"/>
    </source>
</evidence>
<dbReference type="SUPFAM" id="SSF74650">
    <property type="entry name" value="Galactose mutarotase-like"/>
    <property type="match status" value="1"/>
</dbReference>
<reference evidence="2" key="1">
    <citation type="submission" date="2021-01" db="EMBL/GenBank/DDBJ databases">
        <authorList>
            <person name="Corre E."/>
            <person name="Pelletier E."/>
            <person name="Niang G."/>
            <person name="Scheremetjew M."/>
            <person name="Finn R."/>
            <person name="Kale V."/>
            <person name="Holt S."/>
            <person name="Cochrane G."/>
            <person name="Meng A."/>
            <person name="Brown T."/>
            <person name="Cohen L."/>
        </authorList>
    </citation>
    <scope>NUCLEOTIDE SEQUENCE</scope>
    <source>
        <strain evidence="2">CCCM811</strain>
    </source>
</reference>
<dbReference type="AlphaFoldDB" id="A0A7S3YT47"/>
<dbReference type="GO" id="GO:0005764">
    <property type="term" value="C:lysosome"/>
    <property type="evidence" value="ECO:0007669"/>
    <property type="project" value="TreeGrafter"/>
</dbReference>
<protein>
    <recommendedName>
        <fullName evidence="1">Glycosyl hydrolases family 38 C-terminal domain-containing protein</fullName>
    </recommendedName>
</protein>
<dbReference type="EMBL" id="HBIV01017222">
    <property type="protein sequence ID" value="CAE0660941.1"/>
    <property type="molecule type" value="Transcribed_RNA"/>
</dbReference>
<gene>
    <name evidence="2" type="ORF">LGLO00237_LOCUS12528</name>
</gene>
<dbReference type="PANTHER" id="PTHR11607">
    <property type="entry name" value="ALPHA-MANNOSIDASE"/>
    <property type="match status" value="1"/>
</dbReference>
<dbReference type="InterPro" id="IPR041147">
    <property type="entry name" value="GH38_C"/>
</dbReference>
<proteinExistence type="predicted"/>
<feature type="domain" description="Glycosyl hydrolases family 38 C-terminal" evidence="1">
    <location>
        <begin position="30"/>
        <end position="144"/>
    </location>
</feature>
<sequence length="149" mass="16972">MPTESENVRRSRDVVRSRSRDFLGEALPANVKLMTLTDNYKDIANGKTLLRLAHLYSVGEHPTLSEPAVVDLKKVFSAPGLTITSAEETSLTGNQPLKQMDDSKLVWKTYDPWNYTGPSPYDERKYMDEASLTVSLRPMELRTFWVTFE</sequence>
<dbReference type="GO" id="GO:0005975">
    <property type="term" value="P:carbohydrate metabolic process"/>
    <property type="evidence" value="ECO:0007669"/>
    <property type="project" value="InterPro"/>
</dbReference>
<name>A0A7S3YT47_9EUKA</name>
<dbReference type="GO" id="GO:0030246">
    <property type="term" value="F:carbohydrate binding"/>
    <property type="evidence" value="ECO:0007669"/>
    <property type="project" value="InterPro"/>
</dbReference>